<keyword evidence="1" id="KW-0812">Transmembrane</keyword>
<accession>A0A7M5X7Z5</accession>
<feature type="chain" id="PRO_5029760507" evidence="2">
    <location>
        <begin position="29"/>
        <end position="947"/>
    </location>
</feature>
<organism evidence="3 4">
    <name type="scientific">Clytia hemisphaerica</name>
    <dbReference type="NCBI Taxonomy" id="252671"/>
    <lineage>
        <taxon>Eukaryota</taxon>
        <taxon>Metazoa</taxon>
        <taxon>Cnidaria</taxon>
        <taxon>Hydrozoa</taxon>
        <taxon>Hydroidolina</taxon>
        <taxon>Leptothecata</taxon>
        <taxon>Obeliida</taxon>
        <taxon>Clytiidae</taxon>
        <taxon>Clytia</taxon>
    </lineage>
</organism>
<dbReference type="GeneID" id="136806746"/>
<keyword evidence="1" id="KW-1133">Transmembrane helix</keyword>
<feature type="transmembrane region" description="Helical" evidence="1">
    <location>
        <begin position="58"/>
        <end position="82"/>
    </location>
</feature>
<evidence type="ECO:0000313" key="4">
    <source>
        <dbReference type="Proteomes" id="UP000594262"/>
    </source>
</evidence>
<protein>
    <submittedName>
        <fullName evidence="3">Uncharacterized protein</fullName>
    </submittedName>
</protein>
<feature type="signal peptide" evidence="2">
    <location>
        <begin position="1"/>
        <end position="28"/>
    </location>
</feature>
<dbReference type="RefSeq" id="XP_066919432.1">
    <property type="nucleotide sequence ID" value="XM_067063331.1"/>
</dbReference>
<reference evidence="3" key="1">
    <citation type="submission" date="2021-01" db="UniProtKB">
        <authorList>
            <consortium name="EnsemblMetazoa"/>
        </authorList>
    </citation>
    <scope>IDENTIFICATION</scope>
</reference>
<keyword evidence="2" id="KW-0732">Signal</keyword>
<evidence type="ECO:0000256" key="2">
    <source>
        <dbReference type="SAM" id="SignalP"/>
    </source>
</evidence>
<keyword evidence="4" id="KW-1185">Reference proteome</keyword>
<evidence type="ECO:0000256" key="1">
    <source>
        <dbReference type="SAM" id="Phobius"/>
    </source>
</evidence>
<keyword evidence="1" id="KW-0472">Membrane</keyword>
<name>A0A7M5X7Z5_9CNID</name>
<evidence type="ECO:0000313" key="3">
    <source>
        <dbReference type="EnsemblMetazoa" id="CLYHEMP019261.2"/>
    </source>
</evidence>
<dbReference type="AlphaFoldDB" id="A0A7M5X7Z5"/>
<proteinExistence type="predicted"/>
<sequence>MINQITIITNKTLVSVLLVCLCALQCNGMPNRTTNTPQPPTNTPTSQQIIIVKSGRDWLGWLAFIPILVALYALFSCIAARLTWNKYHEAKDTAFRFMRTNQENYGIDYSHCIEYDCCWSYCLSCSTICCTQICCQSHPGSVVVRYARNEDAPMIEQNLENRNVQIEDMDFRLIIPSGINAQPVDVWSLENNKLPPPGIQAFATMLDLCKPITYHQFLSNCRSYGGFLRPLNRRSHFYHFGGKKSRHRFYQAYPTSGLALHPVLYYIALDWYDFKTGLANGELLIDIDTCEWFKRLLSANSRDGLTLENITKYRPNICITMINIPSNLETSNEKDNQLALGIMQLFFKLELRDVNIVCRSSENNGQTSAKRGESVWSWTIEDDGENCKRIILALSKTDVKYFPSGCQFELDKQRVYFNQNVESYEVENGESFVKIIVVYSSKQPFRCSIYLGEKEQPVRANLDTRQNAPTPKPCLESPEIEGCRELRWWQPIWQQLRSKIFGRFYGEQDNIRSLSGDLDKQRRWYHLGQKIFNGITSVLKRFNELNNKITAKQNEAFLKALQLNKPQLSWEEFKDVGVRQFDINALDETNIKPKDKRLSEMHEDELKEISNALKADSWRSFATNIYGDVFQAEELEKIENAYTEVSEPLKPTEYLYEMIKENKADFTMQSFLNACDELGYDNVIKNAEKIYQREQEIGSFQWSTGSIEKCISLVDTSGSTEGSKPIVKKQKTDKQKIQDLINLVDESLLFKDVYNNQKNRNELSADLNHNKRWYRVGEKIYRGREDEKYRLPELNDINNELSKQNRAFLVALQKKYGSLTWVEFKRIGIEEHEISELSDVEPRGETIGGFSEDDLDLVSRALPETAWELYATNTFKDKFQDFQITNIQNAFKGEFKPTSDLVDKINTNIPGYKMVDFLQICATLGYNDVIEKAVKTCVDMVRLRDLC</sequence>
<dbReference type="Proteomes" id="UP000594262">
    <property type="component" value="Unplaced"/>
</dbReference>
<dbReference type="EnsemblMetazoa" id="CLYHEMT019261.2">
    <property type="protein sequence ID" value="CLYHEMP019261.2"/>
    <property type="gene ID" value="CLYHEMG019261"/>
</dbReference>